<feature type="region of interest" description="Disordered" evidence="1">
    <location>
        <begin position="1"/>
        <end position="20"/>
    </location>
</feature>
<accession>A0A401TWE4</accession>
<dbReference type="Proteomes" id="UP000287033">
    <property type="component" value="Unassembled WGS sequence"/>
</dbReference>
<dbReference type="AlphaFoldDB" id="A0A401TWE4"/>
<sequence>AQRTDQIAGGIDRVHEAGGGIRPGQLLTHIRQHQRIGETADAETDRRCKR</sequence>
<keyword evidence="3" id="KW-1185">Reference proteome</keyword>
<reference evidence="2 3" key="1">
    <citation type="journal article" date="2018" name="Nat. Ecol. Evol.">
        <title>Shark genomes provide insights into elasmobranch evolution and the origin of vertebrates.</title>
        <authorList>
            <person name="Hara Y"/>
            <person name="Yamaguchi K"/>
            <person name="Onimaru K"/>
            <person name="Kadota M"/>
            <person name="Koyanagi M"/>
            <person name="Keeley SD"/>
            <person name="Tatsumi K"/>
            <person name="Tanaka K"/>
            <person name="Motone F"/>
            <person name="Kageyama Y"/>
            <person name="Nozu R"/>
            <person name="Adachi N"/>
            <person name="Nishimura O"/>
            <person name="Nakagawa R"/>
            <person name="Tanegashima C"/>
            <person name="Kiyatake I"/>
            <person name="Matsumoto R"/>
            <person name="Murakumo K"/>
            <person name="Nishida K"/>
            <person name="Terakita A"/>
            <person name="Kuratani S"/>
            <person name="Sato K"/>
            <person name="Hyodo S Kuraku.S."/>
        </authorList>
    </citation>
    <scope>NUCLEOTIDE SEQUENCE [LARGE SCALE GENOMIC DNA]</scope>
</reference>
<evidence type="ECO:0000313" key="2">
    <source>
        <dbReference type="EMBL" id="GCC46940.1"/>
    </source>
</evidence>
<organism evidence="2 3">
    <name type="scientific">Chiloscyllium punctatum</name>
    <name type="common">Brownbanded bambooshark</name>
    <name type="synonym">Hemiscyllium punctatum</name>
    <dbReference type="NCBI Taxonomy" id="137246"/>
    <lineage>
        <taxon>Eukaryota</taxon>
        <taxon>Metazoa</taxon>
        <taxon>Chordata</taxon>
        <taxon>Craniata</taxon>
        <taxon>Vertebrata</taxon>
        <taxon>Chondrichthyes</taxon>
        <taxon>Elasmobranchii</taxon>
        <taxon>Galeomorphii</taxon>
        <taxon>Galeoidea</taxon>
        <taxon>Orectolobiformes</taxon>
        <taxon>Hemiscylliidae</taxon>
        <taxon>Chiloscyllium</taxon>
    </lineage>
</organism>
<evidence type="ECO:0000313" key="3">
    <source>
        <dbReference type="Proteomes" id="UP000287033"/>
    </source>
</evidence>
<name>A0A401TWE4_CHIPU</name>
<evidence type="ECO:0000256" key="1">
    <source>
        <dbReference type="SAM" id="MobiDB-lite"/>
    </source>
</evidence>
<gene>
    <name evidence="2" type="ORF">chiPu_0031413</name>
</gene>
<proteinExistence type="predicted"/>
<comment type="caution">
    <text evidence="2">The sequence shown here is derived from an EMBL/GenBank/DDBJ whole genome shotgun (WGS) entry which is preliminary data.</text>
</comment>
<feature type="non-terminal residue" evidence="2">
    <location>
        <position position="1"/>
    </location>
</feature>
<protein>
    <submittedName>
        <fullName evidence="2">Uncharacterized protein</fullName>
    </submittedName>
</protein>
<dbReference type="EMBL" id="BEZZ01209065">
    <property type="protein sequence ID" value="GCC46940.1"/>
    <property type="molecule type" value="Genomic_DNA"/>
</dbReference>